<dbReference type="GO" id="GO:0016491">
    <property type="term" value="F:oxidoreductase activity"/>
    <property type="evidence" value="ECO:0007669"/>
    <property type="project" value="UniProtKB-KW"/>
</dbReference>
<comment type="caution">
    <text evidence="6">The sequence shown here is derived from an EMBL/GenBank/DDBJ whole genome shotgun (WGS) entry which is preliminary data.</text>
</comment>
<name>A0ABV2KUZ7_9BACI</name>
<dbReference type="InterPro" id="IPR002347">
    <property type="entry name" value="SDR_fam"/>
</dbReference>
<evidence type="ECO:0000256" key="4">
    <source>
        <dbReference type="ARBA" id="ARBA00022857"/>
    </source>
</evidence>
<keyword evidence="5 6" id="KW-0560">Oxidoreductase</keyword>
<comment type="subcellular location">
    <subcellularLocation>
        <location evidence="1">Cytoplasm</location>
    </subcellularLocation>
</comment>
<dbReference type="InterPro" id="IPR036291">
    <property type="entry name" value="NAD(P)-bd_dom_sf"/>
</dbReference>
<reference evidence="6 7" key="1">
    <citation type="submission" date="2024-06" db="EMBL/GenBank/DDBJ databases">
        <title>Genomic Encyclopedia of Type Strains, Phase IV (KMG-IV): sequencing the most valuable type-strain genomes for metagenomic binning, comparative biology and taxonomic classification.</title>
        <authorList>
            <person name="Goeker M."/>
        </authorList>
    </citation>
    <scope>NUCLEOTIDE SEQUENCE [LARGE SCALE GENOMIC DNA]</scope>
    <source>
        <strain evidence="6 7">DSM 23520</strain>
    </source>
</reference>
<keyword evidence="7" id="KW-1185">Reference proteome</keyword>
<dbReference type="Proteomes" id="UP001549167">
    <property type="component" value="Unassembled WGS sequence"/>
</dbReference>
<dbReference type="EMBL" id="JBEPMX010000002">
    <property type="protein sequence ID" value="MET3682530.1"/>
    <property type="molecule type" value="Genomic_DNA"/>
</dbReference>
<dbReference type="PANTHER" id="PTHR44085:SF2">
    <property type="entry name" value="SEPIAPTERIN REDUCTASE"/>
    <property type="match status" value="1"/>
</dbReference>
<evidence type="ECO:0000256" key="1">
    <source>
        <dbReference type="ARBA" id="ARBA00004496"/>
    </source>
</evidence>
<evidence type="ECO:0000256" key="5">
    <source>
        <dbReference type="ARBA" id="ARBA00023002"/>
    </source>
</evidence>
<evidence type="ECO:0000313" key="7">
    <source>
        <dbReference type="Proteomes" id="UP001549167"/>
    </source>
</evidence>
<dbReference type="InterPro" id="IPR020904">
    <property type="entry name" value="Sc_DH/Rdtase_CS"/>
</dbReference>
<organism evidence="6 7">
    <name type="scientific">Alkalibacillus flavidus</name>
    <dbReference type="NCBI Taxonomy" id="546021"/>
    <lineage>
        <taxon>Bacteria</taxon>
        <taxon>Bacillati</taxon>
        <taxon>Bacillota</taxon>
        <taxon>Bacilli</taxon>
        <taxon>Bacillales</taxon>
        <taxon>Bacillaceae</taxon>
        <taxon>Alkalibacillus</taxon>
    </lineage>
</organism>
<sequence>MKYAIVTGASKGLGKEVAKNLLQNGYHVYTVARQQQVDELEMLSQQVTTEYHHVAKDLSDLSEIESFSKLLTDNLSGQPIDELLLVNNAGMVTPMGPVGQLEDSSIAKHVTLNLTAPMMLVNTIKATIDAKHLTVINITSGAAEKAIYGWNAYSSTKAAINQYTETAALEADELSSGDTHIAFSPGVMDTDMQGEIRSASSDDFKDVDNFKQLKENNQLRSAKDVADLLQQLIDQPETLENGRVYRVYDLVK</sequence>
<dbReference type="Gene3D" id="3.40.50.720">
    <property type="entry name" value="NAD(P)-binding Rossmann-like Domain"/>
    <property type="match status" value="1"/>
</dbReference>
<dbReference type="EC" id="1.1.1.320" evidence="6"/>
<dbReference type="PRINTS" id="PR00081">
    <property type="entry name" value="GDHRDH"/>
</dbReference>
<dbReference type="PROSITE" id="PS00061">
    <property type="entry name" value="ADH_SHORT"/>
    <property type="match status" value="1"/>
</dbReference>
<protein>
    <submittedName>
        <fullName evidence="6">Benzil reductase ((S)-benzoin forming)</fullName>
        <ecNumber evidence="6">1.1.1.320</ecNumber>
    </submittedName>
</protein>
<evidence type="ECO:0000256" key="3">
    <source>
        <dbReference type="ARBA" id="ARBA00022490"/>
    </source>
</evidence>
<accession>A0ABV2KUZ7</accession>
<dbReference type="PANTHER" id="PTHR44085">
    <property type="entry name" value="SEPIAPTERIN REDUCTASE"/>
    <property type="match status" value="1"/>
</dbReference>
<comment type="similarity">
    <text evidence="2">Belongs to the short-chain dehydrogenases/reductases (SDR) family.</text>
</comment>
<proteinExistence type="inferred from homology"/>
<evidence type="ECO:0000256" key="2">
    <source>
        <dbReference type="ARBA" id="ARBA00006484"/>
    </source>
</evidence>
<keyword evidence="3" id="KW-0963">Cytoplasm</keyword>
<dbReference type="SUPFAM" id="SSF51735">
    <property type="entry name" value="NAD(P)-binding Rossmann-fold domains"/>
    <property type="match status" value="1"/>
</dbReference>
<keyword evidence="4" id="KW-0521">NADP</keyword>
<evidence type="ECO:0000313" key="6">
    <source>
        <dbReference type="EMBL" id="MET3682530.1"/>
    </source>
</evidence>
<dbReference type="Pfam" id="PF00106">
    <property type="entry name" value="adh_short"/>
    <property type="match status" value="1"/>
</dbReference>
<dbReference type="InterPro" id="IPR051721">
    <property type="entry name" value="Biopterin_syn/organic_redct"/>
</dbReference>
<dbReference type="RefSeq" id="WP_354219147.1">
    <property type="nucleotide sequence ID" value="NZ_JBEPMX010000002.1"/>
</dbReference>
<gene>
    <name evidence="6" type="ORF">ABID56_000611</name>
</gene>